<evidence type="ECO:0000256" key="7">
    <source>
        <dbReference type="ARBA" id="ARBA00023004"/>
    </source>
</evidence>
<dbReference type="InterPro" id="IPR058240">
    <property type="entry name" value="rSAM_sf"/>
</dbReference>
<dbReference type="STRING" id="370438.PTH_2421"/>
<keyword evidence="5" id="KW-0479">Metal-binding</keyword>
<dbReference type="SUPFAM" id="SSF54862">
    <property type="entry name" value="4Fe-4S ferredoxins"/>
    <property type="match status" value="1"/>
</dbReference>
<keyword evidence="3" id="KW-0004">4Fe-4S</keyword>
<accession>A5CZJ9</accession>
<dbReference type="SFLD" id="SFLDS00029">
    <property type="entry name" value="Radical_SAM"/>
    <property type="match status" value="1"/>
</dbReference>
<keyword evidence="6" id="KW-0560">Oxidoreductase</keyword>
<feature type="domain" description="Radical SAM core" evidence="11">
    <location>
        <begin position="17"/>
        <end position="294"/>
    </location>
</feature>
<keyword evidence="8" id="KW-0411">Iron-sulfur</keyword>
<dbReference type="GO" id="GO:0016829">
    <property type="term" value="F:lyase activity"/>
    <property type="evidence" value="ECO:0007669"/>
    <property type="project" value="UniProtKB-KW"/>
</dbReference>
<dbReference type="Proteomes" id="UP000006556">
    <property type="component" value="Chromosome"/>
</dbReference>
<evidence type="ECO:0000259" key="10">
    <source>
        <dbReference type="PROSITE" id="PS51379"/>
    </source>
</evidence>
<keyword evidence="12" id="KW-0670">Pyruvate</keyword>
<dbReference type="PANTHER" id="PTHR30352:SF4">
    <property type="entry name" value="PYRUVATE FORMATE-LYASE 2-ACTIVATING ENZYME"/>
    <property type="match status" value="1"/>
</dbReference>
<feature type="domain" description="4Fe-4S ferredoxin-type" evidence="10">
    <location>
        <begin position="77"/>
        <end position="106"/>
    </location>
</feature>
<dbReference type="PROSITE" id="PS51918">
    <property type="entry name" value="RADICAL_SAM"/>
    <property type="match status" value="1"/>
</dbReference>
<evidence type="ECO:0000256" key="1">
    <source>
        <dbReference type="ARBA" id="ARBA00001966"/>
    </source>
</evidence>
<dbReference type="PANTHER" id="PTHR30352">
    <property type="entry name" value="PYRUVATE FORMATE-LYASE-ACTIVATING ENZYME"/>
    <property type="match status" value="1"/>
</dbReference>
<dbReference type="KEGG" id="pth:PTH_2421"/>
<proteinExistence type="inferred from homology"/>
<comment type="cofactor">
    <cofactor evidence="1">
        <name>[4Fe-4S] cluster</name>
        <dbReference type="ChEBI" id="CHEBI:49883"/>
    </cofactor>
</comment>
<dbReference type="InterPro" id="IPR040074">
    <property type="entry name" value="BssD/PflA/YjjW"/>
</dbReference>
<dbReference type="CDD" id="cd01335">
    <property type="entry name" value="Radical_SAM"/>
    <property type="match status" value="1"/>
</dbReference>
<comment type="catalytic activity">
    <reaction evidence="9">
        <text>glycyl-[protein] + reduced [flavodoxin] + S-adenosyl-L-methionine = glycin-2-yl radical-[protein] + semiquinone [flavodoxin] + 5'-deoxyadenosine + L-methionine + H(+)</text>
        <dbReference type="Rhea" id="RHEA:61976"/>
        <dbReference type="Rhea" id="RHEA-COMP:10622"/>
        <dbReference type="Rhea" id="RHEA-COMP:14480"/>
        <dbReference type="Rhea" id="RHEA-COMP:15993"/>
        <dbReference type="Rhea" id="RHEA-COMP:15994"/>
        <dbReference type="ChEBI" id="CHEBI:15378"/>
        <dbReference type="ChEBI" id="CHEBI:17319"/>
        <dbReference type="ChEBI" id="CHEBI:29947"/>
        <dbReference type="ChEBI" id="CHEBI:32722"/>
        <dbReference type="ChEBI" id="CHEBI:57618"/>
        <dbReference type="ChEBI" id="CHEBI:57844"/>
        <dbReference type="ChEBI" id="CHEBI:59789"/>
        <dbReference type="ChEBI" id="CHEBI:140311"/>
    </reaction>
</comment>
<evidence type="ECO:0000256" key="9">
    <source>
        <dbReference type="ARBA" id="ARBA00047365"/>
    </source>
</evidence>
<dbReference type="Gene3D" id="3.30.70.20">
    <property type="match status" value="1"/>
</dbReference>
<keyword evidence="12" id="KW-0456">Lyase</keyword>
<dbReference type="SFLD" id="SFLDG01118">
    <property type="entry name" value="activating_enzymes__group_2"/>
    <property type="match status" value="1"/>
</dbReference>
<dbReference type="InterPro" id="IPR017896">
    <property type="entry name" value="4Fe4S_Fe-S-bd"/>
</dbReference>
<dbReference type="GO" id="GO:0046872">
    <property type="term" value="F:metal ion binding"/>
    <property type="evidence" value="ECO:0007669"/>
    <property type="project" value="UniProtKB-KW"/>
</dbReference>
<dbReference type="InterPro" id="IPR034457">
    <property type="entry name" value="Organic_radical-activating"/>
</dbReference>
<dbReference type="eggNOG" id="COG1180">
    <property type="taxonomic scope" value="Bacteria"/>
</dbReference>
<dbReference type="GO" id="GO:0016491">
    <property type="term" value="F:oxidoreductase activity"/>
    <property type="evidence" value="ECO:0007669"/>
    <property type="project" value="UniProtKB-KW"/>
</dbReference>
<dbReference type="EMBL" id="AP009389">
    <property type="protein sequence ID" value="BAF60602.1"/>
    <property type="molecule type" value="Genomic_DNA"/>
</dbReference>
<dbReference type="Pfam" id="PF04055">
    <property type="entry name" value="Radical_SAM"/>
    <property type="match status" value="1"/>
</dbReference>
<name>A5CZJ9_PELTS</name>
<dbReference type="PROSITE" id="PS01087">
    <property type="entry name" value="RADICAL_ACTIVATING"/>
    <property type="match status" value="1"/>
</dbReference>
<dbReference type="PROSITE" id="PS51379">
    <property type="entry name" value="4FE4S_FER_2"/>
    <property type="match status" value="2"/>
</dbReference>
<protein>
    <submittedName>
        <fullName evidence="12">Pyruvate-formate lyase-activating enzyme</fullName>
    </submittedName>
</protein>
<dbReference type="AlphaFoldDB" id="A5CZJ9"/>
<evidence type="ECO:0000256" key="3">
    <source>
        <dbReference type="ARBA" id="ARBA00022485"/>
    </source>
</evidence>
<dbReference type="Gene3D" id="3.20.20.70">
    <property type="entry name" value="Aldolase class I"/>
    <property type="match status" value="1"/>
</dbReference>
<comment type="similarity">
    <text evidence="2">Belongs to the organic radical-activating enzymes family.</text>
</comment>
<dbReference type="Pfam" id="PF00037">
    <property type="entry name" value="Fer4"/>
    <property type="match status" value="1"/>
</dbReference>
<dbReference type="NCBIfam" id="TIGR02494">
    <property type="entry name" value="PFLE_PFLC"/>
    <property type="match status" value="1"/>
</dbReference>
<evidence type="ECO:0000256" key="4">
    <source>
        <dbReference type="ARBA" id="ARBA00022691"/>
    </source>
</evidence>
<organism evidence="12 13">
    <name type="scientific">Pelotomaculum thermopropionicum (strain DSM 13744 / JCM 10971 / SI)</name>
    <dbReference type="NCBI Taxonomy" id="370438"/>
    <lineage>
        <taxon>Bacteria</taxon>
        <taxon>Bacillati</taxon>
        <taxon>Bacillota</taxon>
        <taxon>Clostridia</taxon>
        <taxon>Eubacteriales</taxon>
        <taxon>Desulfotomaculaceae</taxon>
        <taxon>Pelotomaculum</taxon>
    </lineage>
</organism>
<evidence type="ECO:0000256" key="2">
    <source>
        <dbReference type="ARBA" id="ARBA00009777"/>
    </source>
</evidence>
<dbReference type="SFLD" id="SFLDG01066">
    <property type="entry name" value="organic_radical-activating_enz"/>
    <property type="match status" value="1"/>
</dbReference>
<dbReference type="GO" id="GO:0051539">
    <property type="term" value="F:4 iron, 4 sulfur cluster binding"/>
    <property type="evidence" value="ECO:0007669"/>
    <property type="project" value="UniProtKB-KW"/>
</dbReference>
<dbReference type="InterPro" id="IPR001989">
    <property type="entry name" value="Radical_activat_CS"/>
</dbReference>
<dbReference type="HOGENOM" id="CLU_058969_0_0_9"/>
<evidence type="ECO:0000313" key="13">
    <source>
        <dbReference type="Proteomes" id="UP000006556"/>
    </source>
</evidence>
<dbReference type="SUPFAM" id="SSF102114">
    <property type="entry name" value="Radical SAM enzymes"/>
    <property type="match status" value="1"/>
</dbReference>
<evidence type="ECO:0000256" key="5">
    <source>
        <dbReference type="ARBA" id="ARBA00022723"/>
    </source>
</evidence>
<feature type="domain" description="4Fe-4S ferredoxin-type" evidence="10">
    <location>
        <begin position="48"/>
        <end position="76"/>
    </location>
</feature>
<dbReference type="PIRSF" id="PIRSF000371">
    <property type="entry name" value="PFL_act_enz"/>
    <property type="match status" value="1"/>
</dbReference>
<reference evidence="13" key="1">
    <citation type="journal article" date="2008" name="Genome Res.">
        <title>The genome of Pelotomaculum thermopropionicum reveals niche-associated evolution in anaerobic microbiota.</title>
        <authorList>
            <person name="Kosaka T."/>
            <person name="Kato S."/>
            <person name="Shimoyama T."/>
            <person name="Ishii S."/>
            <person name="Abe T."/>
            <person name="Watanabe K."/>
        </authorList>
    </citation>
    <scope>NUCLEOTIDE SEQUENCE [LARGE SCALE GENOMIC DNA]</scope>
    <source>
        <strain evidence="13">DSM 13744 / JCM 10971 / SI</strain>
    </source>
</reference>
<keyword evidence="13" id="KW-1185">Reference proteome</keyword>
<gene>
    <name evidence="12" type="primary">PflA</name>
    <name evidence="12" type="ordered locus">PTH_2421</name>
</gene>
<evidence type="ECO:0000256" key="8">
    <source>
        <dbReference type="ARBA" id="ARBA00023014"/>
    </source>
</evidence>
<dbReference type="CDD" id="cd04410">
    <property type="entry name" value="DMSOR_beta-like"/>
    <property type="match status" value="1"/>
</dbReference>
<keyword evidence="7" id="KW-0408">Iron</keyword>
<dbReference type="InterPro" id="IPR012839">
    <property type="entry name" value="Organic_radical_activase"/>
</dbReference>
<keyword evidence="4" id="KW-0949">S-adenosyl-L-methionine</keyword>
<sequence>MIENKGMVFNIQRYSIDDGPGIRTTVFLKGCPLRCRWCSNPESQDPKPEIMYRATSCKFCKNCIKACKKEAIIAEEKGVLIDRNLCIRCGKCEEVCLYKAIELMGKRVSVDEVMNVIKKDIHFYQDSGGGVTISGGEALFQPNFTEALLKECHELGIHTCLDTSGYGSTSDLKRILEYTDLVYYDIKLVDPFAHKEYTGQSNELILHNLKVVVDSGKQLVIRIPVIPGINDSSEEITAIAEKVISLTKTAKVHLLPYHRYGMGKYKALDREYKMGDVDRPSDELLERVKKIFESFYLECEIRK</sequence>
<evidence type="ECO:0000313" key="12">
    <source>
        <dbReference type="EMBL" id="BAF60602.1"/>
    </source>
</evidence>
<evidence type="ECO:0000259" key="11">
    <source>
        <dbReference type="PROSITE" id="PS51918"/>
    </source>
</evidence>
<dbReference type="InterPro" id="IPR013785">
    <property type="entry name" value="Aldolase_TIM"/>
</dbReference>
<dbReference type="InterPro" id="IPR007197">
    <property type="entry name" value="rSAM"/>
</dbReference>
<evidence type="ECO:0000256" key="6">
    <source>
        <dbReference type="ARBA" id="ARBA00023002"/>
    </source>
</evidence>